<feature type="domain" description="ChsH2 C-terminal OB-fold" evidence="1">
    <location>
        <begin position="41"/>
        <end position="103"/>
    </location>
</feature>
<dbReference type="EMBL" id="CP114014">
    <property type="protein sequence ID" value="XAY08462.1"/>
    <property type="molecule type" value="Genomic_DNA"/>
</dbReference>
<reference evidence="2" key="1">
    <citation type="submission" date="2022-12" db="EMBL/GenBank/DDBJ databases">
        <title>Paraconexibacter alkalitolerans sp. nov. and Baekduia alba sp. nov., isolated from soil and emended description of the genera Paraconexibacter (Chun et al., 2020) and Baekduia (An et al., 2020).</title>
        <authorList>
            <person name="Vieira S."/>
            <person name="Huber K.J."/>
            <person name="Geppert A."/>
            <person name="Wolf J."/>
            <person name="Neumann-Schaal M."/>
            <person name="Muesken M."/>
            <person name="Overmann J."/>
        </authorList>
    </citation>
    <scope>NUCLEOTIDE SEQUENCE</scope>
    <source>
        <strain evidence="2">AEG42_29</strain>
    </source>
</reference>
<dbReference type="InterPro" id="IPR002878">
    <property type="entry name" value="ChsH2_C"/>
</dbReference>
<dbReference type="KEGG" id="parq:DSM112329_05363"/>
<evidence type="ECO:0000313" key="2">
    <source>
        <dbReference type="EMBL" id="XAY08462.1"/>
    </source>
</evidence>
<sequence length="129" mass="13609">MTAAAHPQATWVRCTACDAGYYPAQRNCPACSTWDALRVEPLPRTGRLFTWTVVHVGAAAPPLPVPYALGYVDLDDGPRVLAPIVVDGDPDRELRHGLPLVLVAHDSGSDLPFHCEPAGMAGGAGEAGR</sequence>
<evidence type="ECO:0000259" key="1">
    <source>
        <dbReference type="Pfam" id="PF01796"/>
    </source>
</evidence>
<accession>A0AAU7B3K3</accession>
<name>A0AAU7B3K3_9ACTN</name>
<dbReference type="InterPro" id="IPR052513">
    <property type="entry name" value="Thioester_dehydratase-like"/>
</dbReference>
<protein>
    <recommendedName>
        <fullName evidence="1">ChsH2 C-terminal OB-fold domain-containing protein</fullName>
    </recommendedName>
</protein>
<dbReference type="PANTHER" id="PTHR34075">
    <property type="entry name" value="BLR3430 PROTEIN"/>
    <property type="match status" value="1"/>
</dbReference>
<dbReference type="RefSeq" id="WP_354699642.1">
    <property type="nucleotide sequence ID" value="NZ_CP114014.1"/>
</dbReference>
<dbReference type="AlphaFoldDB" id="A0AAU7B3K3"/>
<dbReference type="InterPro" id="IPR012340">
    <property type="entry name" value="NA-bd_OB-fold"/>
</dbReference>
<dbReference type="Pfam" id="PF01796">
    <property type="entry name" value="OB_ChsH2_C"/>
    <property type="match status" value="1"/>
</dbReference>
<dbReference type="PANTHER" id="PTHR34075:SF5">
    <property type="entry name" value="BLR3430 PROTEIN"/>
    <property type="match status" value="1"/>
</dbReference>
<gene>
    <name evidence="2" type="ORF">DSM112329_05363</name>
</gene>
<proteinExistence type="predicted"/>
<dbReference type="SUPFAM" id="SSF50249">
    <property type="entry name" value="Nucleic acid-binding proteins"/>
    <property type="match status" value="1"/>
</dbReference>
<organism evidence="2">
    <name type="scientific">Paraconexibacter sp. AEG42_29</name>
    <dbReference type="NCBI Taxonomy" id="2997339"/>
    <lineage>
        <taxon>Bacteria</taxon>
        <taxon>Bacillati</taxon>
        <taxon>Actinomycetota</taxon>
        <taxon>Thermoleophilia</taxon>
        <taxon>Solirubrobacterales</taxon>
        <taxon>Paraconexibacteraceae</taxon>
        <taxon>Paraconexibacter</taxon>
    </lineage>
</organism>